<dbReference type="SUPFAM" id="SSF103473">
    <property type="entry name" value="MFS general substrate transporter"/>
    <property type="match status" value="1"/>
</dbReference>
<evidence type="ECO:0000256" key="5">
    <source>
        <dbReference type="ARBA" id="ARBA00022475"/>
    </source>
</evidence>
<feature type="transmembrane region" description="Helical" evidence="11">
    <location>
        <begin position="401"/>
        <end position="421"/>
    </location>
</feature>
<organism evidence="12 13">
    <name type="scientific">Azotobacter chroococcum NCIMB 8003</name>
    <dbReference type="NCBI Taxonomy" id="1328314"/>
    <lineage>
        <taxon>Bacteria</taxon>
        <taxon>Pseudomonadati</taxon>
        <taxon>Pseudomonadota</taxon>
        <taxon>Gammaproteobacteria</taxon>
        <taxon>Pseudomonadales</taxon>
        <taxon>Pseudomonadaceae</taxon>
        <taxon>Azotobacter</taxon>
    </lineage>
</organism>
<evidence type="ECO:0000256" key="4">
    <source>
        <dbReference type="ARBA" id="ARBA00022448"/>
    </source>
</evidence>
<name>A0A0C4WXP2_9GAMM</name>
<dbReference type="InterPro" id="IPR005964">
    <property type="entry name" value="Glc/Gal_transptr_bac"/>
</dbReference>
<feature type="transmembrane region" description="Helical" evidence="11">
    <location>
        <begin position="250"/>
        <end position="272"/>
    </location>
</feature>
<evidence type="ECO:0000313" key="12">
    <source>
        <dbReference type="EMBL" id="AJE23692.1"/>
    </source>
</evidence>
<dbReference type="NCBIfam" id="TIGR01272">
    <property type="entry name" value="gluP"/>
    <property type="match status" value="1"/>
</dbReference>
<evidence type="ECO:0000256" key="9">
    <source>
        <dbReference type="ARBA" id="ARBA00022989"/>
    </source>
</evidence>
<keyword evidence="12" id="KW-0614">Plasmid</keyword>
<dbReference type="GO" id="GO:0055056">
    <property type="term" value="F:D-glucose transmembrane transporter activity"/>
    <property type="evidence" value="ECO:0007669"/>
    <property type="project" value="InterPro"/>
</dbReference>
<comment type="function">
    <text evidence="1">Intake of glucose and galactose.</text>
</comment>
<protein>
    <submittedName>
        <fullName evidence="12">Glucose/galactose transporter family protein</fullName>
    </submittedName>
</protein>
<evidence type="ECO:0000256" key="2">
    <source>
        <dbReference type="ARBA" id="ARBA00004429"/>
    </source>
</evidence>
<dbReference type="KEGG" id="acx:Achr_e1010"/>
<evidence type="ECO:0000256" key="11">
    <source>
        <dbReference type="SAM" id="Phobius"/>
    </source>
</evidence>
<geneLocation type="plasmid" evidence="12 13">
    <name>pAcX50e</name>
</geneLocation>
<proteinExistence type="inferred from homology"/>
<gene>
    <name evidence="12" type="primary">gluP</name>
    <name evidence="12" type="ORF">Achr_e1010</name>
</gene>
<dbReference type="HOGENOM" id="CLU_028452_2_2_6"/>
<feature type="transmembrane region" description="Helical" evidence="11">
    <location>
        <begin position="375"/>
        <end position="395"/>
    </location>
</feature>
<comment type="similarity">
    <text evidence="3">Belongs to the major facilitator superfamily. FHS transporter (TC 2.A.1.7) family.</text>
</comment>
<sequence length="429" mass="44581">MAMIETPLGGTDTSSLATAKVQRLSLFVFALFFIFGSLTSLNDILVPKLKSLFDLSYTEAMLVQSAFFFAYFVASIPAGLLIARIGYMKAAVVGLLTMAAGCLLFIPATLSTLFPAFLGALFILAVGVTTVQVVANPLLSLLGASSTAHSRLTLAQAFNSLGTTVAPYIGAILILGALNAVDTSTLSSSELAAFLAEEASVISNTYAGIALIICLVALVVWLQRNQLKSSPKAESHNFLSTLDLLKQPRFALGAACIFLYVGAEVAIGSLLTDYLMLSTTLNLAPEAAGKHVAYYWGGAMVGRFIGSALLRRFSPGKLLAFAATMVIALISLSALSTGAIAGWSLLAVGLFNSIMFPTIFTLASEGLGERAAEGSGLICCAIVGGAIVPPLTGFAADLSTLALALAVPAICYAGIASYGWYARRPRIAG</sequence>
<accession>A0A0C4WXP2</accession>
<feature type="transmembrane region" description="Helical" evidence="11">
    <location>
        <begin position="116"/>
        <end position="139"/>
    </location>
</feature>
<keyword evidence="13" id="KW-1185">Reference proteome</keyword>
<keyword evidence="8 11" id="KW-0812">Transmembrane</keyword>
<keyword evidence="10 11" id="KW-0472">Membrane</keyword>
<dbReference type="PANTHER" id="PTHR43702:SF3">
    <property type="entry name" value="PROTEIN TSGA"/>
    <property type="match status" value="1"/>
</dbReference>
<evidence type="ECO:0000256" key="7">
    <source>
        <dbReference type="ARBA" id="ARBA00022597"/>
    </source>
</evidence>
<dbReference type="GO" id="GO:1904659">
    <property type="term" value="P:D-glucose transmembrane transport"/>
    <property type="evidence" value="ECO:0007669"/>
    <property type="project" value="InterPro"/>
</dbReference>
<dbReference type="PANTHER" id="PTHR43702">
    <property type="entry name" value="L-FUCOSE-PROTON SYMPORTER"/>
    <property type="match status" value="1"/>
</dbReference>
<evidence type="ECO:0000256" key="3">
    <source>
        <dbReference type="ARBA" id="ARBA00009120"/>
    </source>
</evidence>
<feature type="transmembrane region" description="Helical" evidence="11">
    <location>
        <begin position="292"/>
        <end position="311"/>
    </location>
</feature>
<dbReference type="InterPro" id="IPR036259">
    <property type="entry name" value="MFS_trans_sf"/>
</dbReference>
<dbReference type="GO" id="GO:0005354">
    <property type="term" value="F:galactose transmembrane transporter activity"/>
    <property type="evidence" value="ECO:0007669"/>
    <property type="project" value="InterPro"/>
</dbReference>
<keyword evidence="5" id="KW-1003">Cell membrane</keyword>
<feature type="transmembrane region" description="Helical" evidence="11">
    <location>
        <begin position="61"/>
        <end position="83"/>
    </location>
</feature>
<evidence type="ECO:0000256" key="1">
    <source>
        <dbReference type="ARBA" id="ARBA00003321"/>
    </source>
</evidence>
<dbReference type="AlphaFoldDB" id="A0A0C4WXP2"/>
<dbReference type="InterPro" id="IPR050375">
    <property type="entry name" value="MFS_TsgA-like"/>
</dbReference>
<keyword evidence="4" id="KW-0813">Transport</keyword>
<evidence type="ECO:0000256" key="8">
    <source>
        <dbReference type="ARBA" id="ARBA00022692"/>
    </source>
</evidence>
<feature type="transmembrane region" description="Helical" evidence="11">
    <location>
        <begin position="318"/>
        <end position="335"/>
    </location>
</feature>
<reference evidence="12 13" key="1">
    <citation type="journal article" date="2015" name="PLoS ONE">
        <title>Azotobacter Genomes: The Genome of Azotobacter chroococcum NCIMB 8003 (ATCC 4412).</title>
        <authorList>
            <person name="Robson R.L."/>
            <person name="Jones R."/>
            <person name="Robson R.M."/>
            <person name="Schwartz A."/>
            <person name="Richardson T.H."/>
        </authorList>
    </citation>
    <scope>NUCLEOTIDE SEQUENCE [LARGE SCALE GENOMIC DNA]</scope>
    <source>
        <strain evidence="12 13">NCIMB 8003</strain>
        <plasmid evidence="13">Plasmid pAcX50e</plasmid>
    </source>
</reference>
<dbReference type="Gene3D" id="1.20.1250.20">
    <property type="entry name" value="MFS general substrate transporter like domains"/>
    <property type="match status" value="2"/>
</dbReference>
<feature type="transmembrane region" description="Helical" evidence="11">
    <location>
        <begin position="341"/>
        <end position="363"/>
    </location>
</feature>
<feature type="transmembrane region" description="Helical" evidence="11">
    <location>
        <begin position="160"/>
        <end position="181"/>
    </location>
</feature>
<comment type="subcellular location">
    <subcellularLocation>
        <location evidence="2">Cell inner membrane</location>
        <topology evidence="2">Multi-pass membrane protein</topology>
    </subcellularLocation>
</comment>
<evidence type="ECO:0000256" key="6">
    <source>
        <dbReference type="ARBA" id="ARBA00022519"/>
    </source>
</evidence>
<feature type="transmembrane region" description="Helical" evidence="11">
    <location>
        <begin position="24"/>
        <end position="41"/>
    </location>
</feature>
<keyword evidence="6" id="KW-0997">Cell inner membrane</keyword>
<evidence type="ECO:0000256" key="10">
    <source>
        <dbReference type="ARBA" id="ARBA00023136"/>
    </source>
</evidence>
<feature type="transmembrane region" description="Helical" evidence="11">
    <location>
        <begin position="90"/>
        <end position="110"/>
    </location>
</feature>
<keyword evidence="7" id="KW-0762">Sugar transport</keyword>
<dbReference type="EMBL" id="CP010420">
    <property type="protein sequence ID" value="AJE23692.1"/>
    <property type="molecule type" value="Genomic_DNA"/>
</dbReference>
<dbReference type="Proteomes" id="UP000068210">
    <property type="component" value="Plasmid pAcX50e"/>
</dbReference>
<dbReference type="GO" id="GO:0005886">
    <property type="term" value="C:plasma membrane"/>
    <property type="evidence" value="ECO:0007669"/>
    <property type="project" value="UniProtKB-SubCell"/>
</dbReference>
<dbReference type="InterPro" id="IPR011701">
    <property type="entry name" value="MFS"/>
</dbReference>
<dbReference type="Pfam" id="PF07690">
    <property type="entry name" value="MFS_1"/>
    <property type="match status" value="1"/>
</dbReference>
<feature type="transmembrane region" description="Helical" evidence="11">
    <location>
        <begin position="201"/>
        <end position="222"/>
    </location>
</feature>
<dbReference type="CDD" id="cd17394">
    <property type="entry name" value="MFS_FucP_like"/>
    <property type="match status" value="1"/>
</dbReference>
<evidence type="ECO:0000313" key="13">
    <source>
        <dbReference type="Proteomes" id="UP000068210"/>
    </source>
</evidence>
<keyword evidence="9 11" id="KW-1133">Transmembrane helix</keyword>